<dbReference type="OrthoDB" id="6371566at2759"/>
<dbReference type="Proteomes" id="UP000326759">
    <property type="component" value="Unassembled WGS sequence"/>
</dbReference>
<comment type="caution">
    <text evidence="1">The sequence shown here is derived from an EMBL/GenBank/DDBJ whole genome shotgun (WGS) entry which is preliminary data.</text>
</comment>
<protein>
    <submittedName>
        <fullName evidence="1">Uncharacterized protein</fullName>
    </submittedName>
</protein>
<keyword evidence="2" id="KW-1185">Reference proteome</keyword>
<dbReference type="AlphaFoldDB" id="A0A5N5TF29"/>
<dbReference type="EMBL" id="SEYY01002346">
    <property type="protein sequence ID" value="KAB7504789.1"/>
    <property type="molecule type" value="Genomic_DNA"/>
</dbReference>
<accession>A0A5N5TF29</accession>
<sequence length="141" mass="15755">MEKPPQETDSPSKNFTLTNLPKGNYTLLVSGFNPIQGWVHSDPMEIVIVESISGVSAISKWKSEDELVYGMGKDRNVFMANKTIYVYPSVETGDPDFYKIRINETSGCKVVGKAERPVNENFTIYCDAARSAGFLYLNPFT</sequence>
<evidence type="ECO:0000313" key="2">
    <source>
        <dbReference type="Proteomes" id="UP000326759"/>
    </source>
</evidence>
<gene>
    <name evidence="1" type="ORF">Anas_13172</name>
</gene>
<evidence type="ECO:0000313" key="1">
    <source>
        <dbReference type="EMBL" id="KAB7504789.1"/>
    </source>
</evidence>
<name>A0A5N5TF29_9CRUS</name>
<organism evidence="1 2">
    <name type="scientific">Armadillidium nasatum</name>
    <dbReference type="NCBI Taxonomy" id="96803"/>
    <lineage>
        <taxon>Eukaryota</taxon>
        <taxon>Metazoa</taxon>
        <taxon>Ecdysozoa</taxon>
        <taxon>Arthropoda</taxon>
        <taxon>Crustacea</taxon>
        <taxon>Multicrustacea</taxon>
        <taxon>Malacostraca</taxon>
        <taxon>Eumalacostraca</taxon>
        <taxon>Peracarida</taxon>
        <taxon>Isopoda</taxon>
        <taxon>Oniscidea</taxon>
        <taxon>Crinocheta</taxon>
        <taxon>Armadillidiidae</taxon>
        <taxon>Armadillidium</taxon>
    </lineage>
</organism>
<reference evidence="1 2" key="1">
    <citation type="journal article" date="2019" name="PLoS Biol.">
        <title>Sex chromosomes control vertical transmission of feminizing Wolbachia symbionts in an isopod.</title>
        <authorList>
            <person name="Becking T."/>
            <person name="Chebbi M.A."/>
            <person name="Giraud I."/>
            <person name="Moumen B."/>
            <person name="Laverre T."/>
            <person name="Caubet Y."/>
            <person name="Peccoud J."/>
            <person name="Gilbert C."/>
            <person name="Cordaux R."/>
        </authorList>
    </citation>
    <scope>NUCLEOTIDE SEQUENCE [LARGE SCALE GENOMIC DNA]</scope>
    <source>
        <strain evidence="1">ANa2</strain>
        <tissue evidence="1">Whole body excluding digestive tract and cuticle</tissue>
    </source>
</reference>
<proteinExistence type="predicted"/>